<dbReference type="PANTHER" id="PTHR43033:SF5">
    <property type="entry name" value="TRNA(ILE)-LYSIDINE SYNTHETASE"/>
    <property type="match status" value="1"/>
</dbReference>
<dbReference type="HAMAP" id="MF_01161">
    <property type="entry name" value="tRNA_Ile_lys_synt"/>
    <property type="match status" value="1"/>
</dbReference>
<dbReference type="GO" id="GO:0032267">
    <property type="term" value="F:tRNA(Ile)-lysidine synthase activity"/>
    <property type="evidence" value="ECO:0007669"/>
    <property type="project" value="UniProtKB-EC"/>
</dbReference>
<evidence type="ECO:0000256" key="2">
    <source>
        <dbReference type="ARBA" id="ARBA00022694"/>
    </source>
</evidence>
<keyword evidence="3 6" id="KW-0547">Nucleotide-binding</keyword>
<name>A0ABS2DB60_9SPHN</name>
<evidence type="ECO:0000256" key="5">
    <source>
        <dbReference type="ARBA" id="ARBA00048539"/>
    </source>
</evidence>
<evidence type="ECO:0000256" key="3">
    <source>
        <dbReference type="ARBA" id="ARBA00022741"/>
    </source>
</evidence>
<feature type="binding site" evidence="6">
    <location>
        <begin position="55"/>
        <end position="60"/>
    </location>
    <ligand>
        <name>ATP</name>
        <dbReference type="ChEBI" id="CHEBI:30616"/>
    </ligand>
</feature>
<organism evidence="8 9">
    <name type="scientific">Sphingomonas longa</name>
    <dbReference type="NCBI Taxonomy" id="2778730"/>
    <lineage>
        <taxon>Bacteria</taxon>
        <taxon>Pseudomonadati</taxon>
        <taxon>Pseudomonadota</taxon>
        <taxon>Alphaproteobacteria</taxon>
        <taxon>Sphingomonadales</taxon>
        <taxon>Sphingomonadaceae</taxon>
        <taxon>Sphingomonas</taxon>
    </lineage>
</organism>
<dbReference type="InterPro" id="IPR012094">
    <property type="entry name" value="tRNA_Ile_lys_synt"/>
</dbReference>
<sequence>MAAPPPSASEAGAIDSALINPGLIDPGLIDRFRSDTTALLDAPLASAHPLALAVSGGPDSMAMLALAAAACPGWVIAATVDHRLRADSADEAAMVARWCAASGIPHRTLALEPLPAGNLHAEARAARYTALTDWASGEGAQYLATAHHADDQAETFLMRANRGSGLAGLAGIRPRRRDRDLTVIRPLLSWRRATLRTMAEAAGIPFVDDPSNDADRFDRTHLRRHLAAHDLLDPAALARSAGCCAEADADLRAVRDWLWAARAHRGQDVAINVADLPRALRRMLARMAIEQVRTANTITRPGFSESTHVEALLDALEAGKSATQAGVMASARDTTWYFREAPPRRSL</sequence>
<evidence type="ECO:0000256" key="1">
    <source>
        <dbReference type="ARBA" id="ARBA00022598"/>
    </source>
</evidence>
<evidence type="ECO:0000313" key="8">
    <source>
        <dbReference type="EMBL" id="MBM6577306.1"/>
    </source>
</evidence>
<gene>
    <name evidence="6 8" type="primary">tilS</name>
    <name evidence="8" type="ORF">ILT43_13060</name>
</gene>
<dbReference type="InterPro" id="IPR011063">
    <property type="entry name" value="TilS/TtcA_N"/>
</dbReference>
<feature type="domain" description="tRNA(Ile)-lysidine/2-thiocytidine synthase N-terminal" evidence="7">
    <location>
        <begin position="51"/>
        <end position="224"/>
    </location>
</feature>
<keyword evidence="6" id="KW-0963">Cytoplasm</keyword>
<dbReference type="SUPFAM" id="SSF52402">
    <property type="entry name" value="Adenine nucleotide alpha hydrolases-like"/>
    <property type="match status" value="1"/>
</dbReference>
<comment type="function">
    <text evidence="6">Ligates lysine onto the cytidine present at position 34 of the AUA codon-specific tRNA(Ile) that contains the anticodon CAU, in an ATP-dependent manner. Cytidine is converted to lysidine, thus changing the amino acid specificity of the tRNA from methionine to isoleucine.</text>
</comment>
<dbReference type="CDD" id="cd01992">
    <property type="entry name" value="TilS_N"/>
    <property type="match status" value="1"/>
</dbReference>
<dbReference type="RefSeq" id="WP_204199399.1">
    <property type="nucleotide sequence ID" value="NZ_JAFEMC010000003.1"/>
</dbReference>
<dbReference type="InterPro" id="IPR012795">
    <property type="entry name" value="tRNA_Ile_lys_synt_N"/>
</dbReference>
<dbReference type="PANTHER" id="PTHR43033">
    <property type="entry name" value="TRNA(ILE)-LYSIDINE SYNTHASE-RELATED"/>
    <property type="match status" value="1"/>
</dbReference>
<dbReference type="Proteomes" id="UP000763641">
    <property type="component" value="Unassembled WGS sequence"/>
</dbReference>
<keyword evidence="9" id="KW-1185">Reference proteome</keyword>
<evidence type="ECO:0000259" key="7">
    <source>
        <dbReference type="Pfam" id="PF01171"/>
    </source>
</evidence>
<comment type="catalytic activity">
    <reaction evidence="5 6">
        <text>cytidine(34) in tRNA(Ile2) + L-lysine + ATP = lysidine(34) in tRNA(Ile2) + AMP + diphosphate + H(+)</text>
        <dbReference type="Rhea" id="RHEA:43744"/>
        <dbReference type="Rhea" id="RHEA-COMP:10625"/>
        <dbReference type="Rhea" id="RHEA-COMP:10670"/>
        <dbReference type="ChEBI" id="CHEBI:15378"/>
        <dbReference type="ChEBI" id="CHEBI:30616"/>
        <dbReference type="ChEBI" id="CHEBI:32551"/>
        <dbReference type="ChEBI" id="CHEBI:33019"/>
        <dbReference type="ChEBI" id="CHEBI:82748"/>
        <dbReference type="ChEBI" id="CHEBI:83665"/>
        <dbReference type="ChEBI" id="CHEBI:456215"/>
        <dbReference type="EC" id="6.3.4.19"/>
    </reaction>
</comment>
<dbReference type="EC" id="6.3.4.19" evidence="6"/>
<dbReference type="InterPro" id="IPR014729">
    <property type="entry name" value="Rossmann-like_a/b/a_fold"/>
</dbReference>
<reference evidence="8 9" key="1">
    <citation type="submission" date="2020-12" db="EMBL/GenBank/DDBJ databases">
        <title>Sphingomonas sp.</title>
        <authorList>
            <person name="Kim M.K."/>
        </authorList>
    </citation>
    <scope>NUCLEOTIDE SEQUENCE [LARGE SCALE GENOMIC DNA]</scope>
    <source>
        <strain evidence="8 9">BT552</strain>
    </source>
</reference>
<protein>
    <recommendedName>
        <fullName evidence="6">tRNA(Ile)-lysidine synthase</fullName>
        <ecNumber evidence="6">6.3.4.19</ecNumber>
    </recommendedName>
    <alternativeName>
        <fullName evidence="6">tRNA(Ile)-2-lysyl-cytidine synthase</fullName>
    </alternativeName>
    <alternativeName>
        <fullName evidence="6">tRNA(Ile)-lysidine synthetase</fullName>
    </alternativeName>
</protein>
<keyword evidence="2 6" id="KW-0819">tRNA processing</keyword>
<dbReference type="NCBIfam" id="TIGR02432">
    <property type="entry name" value="lysidine_TilS_N"/>
    <property type="match status" value="1"/>
</dbReference>
<comment type="subcellular location">
    <subcellularLocation>
        <location evidence="6">Cytoplasm</location>
    </subcellularLocation>
</comment>
<accession>A0ABS2DB60</accession>
<evidence type="ECO:0000313" key="9">
    <source>
        <dbReference type="Proteomes" id="UP000763641"/>
    </source>
</evidence>
<keyword evidence="4 6" id="KW-0067">ATP-binding</keyword>
<dbReference type="Gene3D" id="3.40.50.620">
    <property type="entry name" value="HUPs"/>
    <property type="match status" value="1"/>
</dbReference>
<dbReference type="EMBL" id="JAFEMC010000003">
    <property type="protein sequence ID" value="MBM6577306.1"/>
    <property type="molecule type" value="Genomic_DNA"/>
</dbReference>
<evidence type="ECO:0000256" key="4">
    <source>
        <dbReference type="ARBA" id="ARBA00022840"/>
    </source>
</evidence>
<comment type="domain">
    <text evidence="6">The N-terminal region contains the highly conserved SGGXDS motif, predicted to be a P-loop motif involved in ATP binding.</text>
</comment>
<comment type="caution">
    <text evidence="8">The sequence shown here is derived from an EMBL/GenBank/DDBJ whole genome shotgun (WGS) entry which is preliminary data.</text>
</comment>
<keyword evidence="1 6" id="KW-0436">Ligase</keyword>
<proteinExistence type="inferred from homology"/>
<comment type="similarity">
    <text evidence="6">Belongs to the tRNA(Ile)-lysidine synthase family.</text>
</comment>
<evidence type="ECO:0000256" key="6">
    <source>
        <dbReference type="HAMAP-Rule" id="MF_01161"/>
    </source>
</evidence>
<dbReference type="Pfam" id="PF01171">
    <property type="entry name" value="ATP_bind_3"/>
    <property type="match status" value="1"/>
</dbReference>